<evidence type="ECO:0000313" key="1">
    <source>
        <dbReference type="EMBL" id="CAB5219033.1"/>
    </source>
</evidence>
<accession>A0A6J7WUX2</accession>
<name>A0A6J7WUX2_9CAUD</name>
<gene>
    <name evidence="1" type="ORF">UFOVP222_19</name>
</gene>
<proteinExistence type="predicted"/>
<protein>
    <submittedName>
        <fullName evidence="1">Uncharacterized protein</fullName>
    </submittedName>
</protein>
<dbReference type="EMBL" id="LR798269">
    <property type="protein sequence ID" value="CAB5219033.1"/>
    <property type="molecule type" value="Genomic_DNA"/>
</dbReference>
<organism evidence="1">
    <name type="scientific">uncultured Caudovirales phage</name>
    <dbReference type="NCBI Taxonomy" id="2100421"/>
    <lineage>
        <taxon>Viruses</taxon>
        <taxon>Duplodnaviria</taxon>
        <taxon>Heunggongvirae</taxon>
        <taxon>Uroviricota</taxon>
        <taxon>Caudoviricetes</taxon>
        <taxon>Peduoviridae</taxon>
        <taxon>Maltschvirus</taxon>
        <taxon>Maltschvirus maltsch</taxon>
    </lineage>
</organism>
<sequence length="122" mass="13222">MTNIPDSFGADPAFVQWKIVRGDTARIRIEFYQSDGVTYYDISSWSFVSTAYNIKDGGFTTLTVTAGSGYVDITAPAETTADWGSGQSSIATEMSFDLQVIVDGDTWTPVVGKITVISDVTR</sequence>
<reference evidence="1" key="1">
    <citation type="submission" date="2020-05" db="EMBL/GenBank/DDBJ databases">
        <authorList>
            <person name="Chiriac C."/>
            <person name="Salcher M."/>
            <person name="Ghai R."/>
            <person name="Kavagutti S V."/>
        </authorList>
    </citation>
    <scope>NUCLEOTIDE SEQUENCE</scope>
</reference>